<evidence type="ECO:0000313" key="2">
    <source>
        <dbReference type="EMBL" id="TEU24811.1"/>
    </source>
</evidence>
<protein>
    <recommendedName>
        <fullName evidence="1">HTH hxlR-type domain-containing protein</fullName>
    </recommendedName>
</protein>
<name>A0A4Y7XAI7_9GAMM</name>
<dbReference type="InterPro" id="IPR036388">
    <property type="entry name" value="WH-like_DNA-bd_sf"/>
</dbReference>
<sequence length="55" mass="6570">MRRFDYQQVPPKVEYALTEQGQTLFPMVQAIHVWGENHARRCLQIHQSSLLKEEM</sequence>
<dbReference type="Pfam" id="PF01638">
    <property type="entry name" value="HxlR"/>
    <property type="match status" value="1"/>
</dbReference>
<organism evidence="2 3">
    <name type="scientific">Alkanindiges illinoisensis</name>
    <dbReference type="NCBI Taxonomy" id="197183"/>
    <lineage>
        <taxon>Bacteria</taxon>
        <taxon>Pseudomonadati</taxon>
        <taxon>Pseudomonadota</taxon>
        <taxon>Gammaproteobacteria</taxon>
        <taxon>Moraxellales</taxon>
        <taxon>Moraxellaceae</taxon>
        <taxon>Alkanindiges</taxon>
    </lineage>
</organism>
<proteinExistence type="predicted"/>
<evidence type="ECO:0000313" key="3">
    <source>
        <dbReference type="Proteomes" id="UP000297834"/>
    </source>
</evidence>
<keyword evidence="3" id="KW-1185">Reference proteome</keyword>
<feature type="domain" description="HTH hxlR-type" evidence="1">
    <location>
        <begin position="1"/>
        <end position="43"/>
    </location>
</feature>
<gene>
    <name evidence="2" type="ORF">E2B99_11785</name>
</gene>
<dbReference type="Proteomes" id="UP000297834">
    <property type="component" value="Unassembled WGS sequence"/>
</dbReference>
<dbReference type="PROSITE" id="PS51118">
    <property type="entry name" value="HTH_HXLR"/>
    <property type="match status" value="1"/>
</dbReference>
<dbReference type="Gene3D" id="1.10.10.10">
    <property type="entry name" value="Winged helix-like DNA-binding domain superfamily/Winged helix DNA-binding domain"/>
    <property type="match status" value="1"/>
</dbReference>
<dbReference type="EMBL" id="SNTY01000058">
    <property type="protein sequence ID" value="TEU24811.1"/>
    <property type="molecule type" value="Genomic_DNA"/>
</dbReference>
<dbReference type="AlphaFoldDB" id="A0A4Y7XAI7"/>
<evidence type="ECO:0000259" key="1">
    <source>
        <dbReference type="PROSITE" id="PS51118"/>
    </source>
</evidence>
<accession>A0A4Y7XAI7</accession>
<dbReference type="OrthoDB" id="9807069at2"/>
<dbReference type="InterPro" id="IPR036390">
    <property type="entry name" value="WH_DNA-bd_sf"/>
</dbReference>
<reference evidence="2 3" key="1">
    <citation type="submission" date="2019-03" db="EMBL/GenBank/DDBJ databases">
        <title>Alkanindiges illinoisensis: a potential pathogenic isolated from ascites of a gastric cancer patient with abdominal metastasis.</title>
        <authorList>
            <person name="Hu X."/>
            <person name="Yang B."/>
            <person name="Yan X."/>
            <person name="Lin L."/>
            <person name="Zhao H."/>
            <person name="Zhou F."/>
            <person name="Su B."/>
            <person name="Chen J."/>
            <person name="Rui Y."/>
            <person name="Wang Q."/>
            <person name="Zheng L."/>
        </authorList>
    </citation>
    <scope>NUCLEOTIDE SEQUENCE [LARGE SCALE GENOMIC DNA]</scope>
    <source>
        <strain evidence="2 3">NFYY 23406</strain>
    </source>
</reference>
<dbReference type="InterPro" id="IPR002577">
    <property type="entry name" value="HTH_HxlR"/>
</dbReference>
<dbReference type="RefSeq" id="WP_134245220.1">
    <property type="nucleotide sequence ID" value="NZ_SNTY01000058.1"/>
</dbReference>
<comment type="caution">
    <text evidence="2">The sequence shown here is derived from an EMBL/GenBank/DDBJ whole genome shotgun (WGS) entry which is preliminary data.</text>
</comment>
<dbReference type="SUPFAM" id="SSF46785">
    <property type="entry name" value="Winged helix' DNA-binding domain"/>
    <property type="match status" value="1"/>
</dbReference>